<dbReference type="Pfam" id="PF02746">
    <property type="entry name" value="MR_MLE_N"/>
    <property type="match status" value="1"/>
</dbReference>
<accession>A0A5S4HKH0</accession>
<dbReference type="InterPro" id="IPR029065">
    <property type="entry name" value="Enolase_C-like"/>
</dbReference>
<organism evidence="5 6">
    <name type="scientific">Actinomadura geliboluensis</name>
    <dbReference type="NCBI Taxonomy" id="882440"/>
    <lineage>
        <taxon>Bacteria</taxon>
        <taxon>Bacillati</taxon>
        <taxon>Actinomycetota</taxon>
        <taxon>Actinomycetes</taxon>
        <taxon>Streptosporangiales</taxon>
        <taxon>Thermomonosporaceae</taxon>
        <taxon>Actinomadura</taxon>
    </lineage>
</organism>
<dbReference type="InterPro" id="IPR013342">
    <property type="entry name" value="Mandelate_racemase_C"/>
</dbReference>
<dbReference type="Proteomes" id="UP000305238">
    <property type="component" value="Unassembled WGS sequence"/>
</dbReference>
<dbReference type="GO" id="GO:0000287">
    <property type="term" value="F:magnesium ion binding"/>
    <property type="evidence" value="ECO:0007669"/>
    <property type="project" value="TreeGrafter"/>
</dbReference>
<dbReference type="RefSeq" id="WP_138632230.1">
    <property type="nucleotide sequence ID" value="NZ_JASWDG010000005.1"/>
</dbReference>
<dbReference type="Gene3D" id="3.20.20.120">
    <property type="entry name" value="Enolase-like C-terminal domain"/>
    <property type="match status" value="1"/>
</dbReference>
<dbReference type="SFLD" id="SFLDS00001">
    <property type="entry name" value="Enolase"/>
    <property type="match status" value="1"/>
</dbReference>
<evidence type="ECO:0000256" key="3">
    <source>
        <dbReference type="ARBA" id="ARBA00022842"/>
    </source>
</evidence>
<comment type="cofactor">
    <cofactor evidence="1">
        <name>Mg(2+)</name>
        <dbReference type="ChEBI" id="CHEBI:18420"/>
    </cofactor>
</comment>
<evidence type="ECO:0000256" key="2">
    <source>
        <dbReference type="ARBA" id="ARBA00022723"/>
    </source>
</evidence>
<feature type="domain" description="Mandelate racemase/muconate lactonizing enzyme C-terminal" evidence="4">
    <location>
        <begin position="143"/>
        <end position="240"/>
    </location>
</feature>
<gene>
    <name evidence="5" type="ORF">ETD96_00530</name>
</gene>
<dbReference type="SUPFAM" id="SSF51604">
    <property type="entry name" value="Enolase C-terminal domain-like"/>
    <property type="match status" value="1"/>
</dbReference>
<dbReference type="SUPFAM" id="SSF54826">
    <property type="entry name" value="Enolase N-terminal domain-like"/>
    <property type="match status" value="1"/>
</dbReference>
<evidence type="ECO:0000313" key="6">
    <source>
        <dbReference type="Proteomes" id="UP000305238"/>
    </source>
</evidence>
<dbReference type="Gene3D" id="3.30.390.10">
    <property type="entry name" value="Enolase-like, N-terminal domain"/>
    <property type="match status" value="1"/>
</dbReference>
<comment type="caution">
    <text evidence="5">The sequence shown here is derived from an EMBL/GenBank/DDBJ whole genome shotgun (WGS) entry which is preliminary data.</text>
</comment>
<dbReference type="SFLD" id="SFLDG00179">
    <property type="entry name" value="mandelate_racemase"/>
    <property type="match status" value="1"/>
</dbReference>
<dbReference type="InterPro" id="IPR013341">
    <property type="entry name" value="Mandelate_racemase_N_dom"/>
</dbReference>
<evidence type="ECO:0000256" key="1">
    <source>
        <dbReference type="ARBA" id="ARBA00001946"/>
    </source>
</evidence>
<keyword evidence="3" id="KW-0460">Magnesium</keyword>
<dbReference type="SMART" id="SM00922">
    <property type="entry name" value="MR_MLE"/>
    <property type="match status" value="1"/>
</dbReference>
<protein>
    <submittedName>
        <fullName evidence="5">Mandelate racemase/muconate lactonizing enzyme family protein</fullName>
    </submittedName>
</protein>
<dbReference type="GO" id="GO:0009063">
    <property type="term" value="P:amino acid catabolic process"/>
    <property type="evidence" value="ECO:0007669"/>
    <property type="project" value="InterPro"/>
</dbReference>
<name>A0A5S4HKH0_9ACTN</name>
<proteinExistence type="predicted"/>
<dbReference type="PANTHER" id="PTHR13794">
    <property type="entry name" value="ENOLASE SUPERFAMILY, MANDELATE RACEMASE"/>
    <property type="match status" value="1"/>
</dbReference>
<dbReference type="InterPro" id="IPR029017">
    <property type="entry name" value="Enolase-like_N"/>
</dbReference>
<evidence type="ECO:0000313" key="5">
    <source>
        <dbReference type="EMBL" id="TMR42360.1"/>
    </source>
</evidence>
<dbReference type="PROSITE" id="PS00909">
    <property type="entry name" value="MR_MLE_2"/>
    <property type="match status" value="1"/>
</dbReference>
<dbReference type="CDD" id="cd03316">
    <property type="entry name" value="MR_like"/>
    <property type="match status" value="1"/>
</dbReference>
<dbReference type="AlphaFoldDB" id="A0A5S4HKH0"/>
<dbReference type="GO" id="GO:0016052">
    <property type="term" value="P:carbohydrate catabolic process"/>
    <property type="evidence" value="ECO:0007669"/>
    <property type="project" value="TreeGrafter"/>
</dbReference>
<dbReference type="PANTHER" id="PTHR13794:SF58">
    <property type="entry name" value="MITOCHONDRIAL ENOLASE SUPERFAMILY MEMBER 1"/>
    <property type="match status" value="1"/>
</dbReference>
<keyword evidence="6" id="KW-1185">Reference proteome</keyword>
<dbReference type="EMBL" id="VCKZ01000002">
    <property type="protein sequence ID" value="TMR42360.1"/>
    <property type="molecule type" value="Genomic_DNA"/>
</dbReference>
<dbReference type="InterPro" id="IPR036849">
    <property type="entry name" value="Enolase-like_C_sf"/>
</dbReference>
<keyword evidence="2" id="KW-0479">Metal-binding</keyword>
<sequence>MKIDNVATRLVIVPLGAARGGSGATSLQVLHVTVRDVDGRTGTGFTYALTGGAEGARAIVDTTFGPRLTGLDPLDWDRVWHELWAATHRVGRGVALPALSALDIAVWDLRAQAAGLPLFRLLGAQRDSVPVYGSGRATHQMSDDELVAGALAYVEEGYRAVKLRAGALGIERDVRRVAAVRDAVGPDVRLMVDCNERLDLADAQRLAHRLDELDVAWLEEPLPSDDVDGHALLAARSPVPIAVGEHLQGRFEFKRYLDRGAAAILMPDAPLTGGVSEWLRIATLAEAASVPVTPHFLPELHIQLAAVAKSATYIEHFPLLDDLLAETLTVSGGVAVPPDRPGHGLVWDQDALDRYTSA</sequence>
<dbReference type="OrthoDB" id="9796450at2"/>
<dbReference type="Pfam" id="PF13378">
    <property type="entry name" value="MR_MLE_C"/>
    <property type="match status" value="1"/>
</dbReference>
<evidence type="ECO:0000259" key="4">
    <source>
        <dbReference type="SMART" id="SM00922"/>
    </source>
</evidence>
<reference evidence="5 6" key="1">
    <citation type="submission" date="2019-05" db="EMBL/GenBank/DDBJ databases">
        <title>Draft genome sequence of Actinomadura geliboluensis A8036.</title>
        <authorList>
            <person name="Saricaoglu S."/>
            <person name="Isik K."/>
        </authorList>
    </citation>
    <scope>NUCLEOTIDE SEQUENCE [LARGE SCALE GENOMIC DNA]</scope>
    <source>
        <strain evidence="5 6">A8036</strain>
    </source>
</reference>
<dbReference type="InterPro" id="IPR046945">
    <property type="entry name" value="RHMD-like"/>
</dbReference>
<dbReference type="GO" id="GO:0016836">
    <property type="term" value="F:hydro-lyase activity"/>
    <property type="evidence" value="ECO:0007669"/>
    <property type="project" value="TreeGrafter"/>
</dbReference>
<dbReference type="InterPro" id="IPR018110">
    <property type="entry name" value="Mandel_Rmase/mucon_lact_enz_CS"/>
</dbReference>